<evidence type="ECO:0000313" key="2">
    <source>
        <dbReference type="Proteomes" id="UP000719412"/>
    </source>
</evidence>
<gene>
    <name evidence="1" type="ORF">GEV33_008032</name>
</gene>
<proteinExistence type="predicted"/>
<sequence>MPPCDTYNAPNLLTHAYCRRRGSDIGHLISTPAPKMDSTARPLQRAGVWSFSSYCAIKRRYKRVVMLVIVKRTQNIHHKPHGTGKRLYLLSWQTNRSRIIPASQNGDAFAANTRRQCACISVRNGISRNKDEDDLRAPDNLVIADLAPLKQPHQLQSQGTALTAVFRATGKTNAQPCGQPLSNETAARKLGAQLAPNTRDFAGIVSQTVRSLGTCDLIATMETITLEISFAVVSDNTLPKDLDV</sequence>
<comment type="caution">
    <text evidence="1">The sequence shown here is derived from an EMBL/GenBank/DDBJ whole genome shotgun (WGS) entry which is preliminary data.</text>
</comment>
<dbReference type="AlphaFoldDB" id="A0A8J6HHI1"/>
<reference evidence="1" key="1">
    <citation type="journal article" date="2020" name="J Insects Food Feed">
        <title>The yellow mealworm (Tenebrio molitor) genome: a resource for the emerging insects as food and feed industry.</title>
        <authorList>
            <person name="Eriksson T."/>
            <person name="Andere A."/>
            <person name="Kelstrup H."/>
            <person name="Emery V."/>
            <person name="Picard C."/>
        </authorList>
    </citation>
    <scope>NUCLEOTIDE SEQUENCE</scope>
    <source>
        <strain evidence="1">Stoneville</strain>
        <tissue evidence="1">Whole head</tissue>
    </source>
</reference>
<organism evidence="1 2">
    <name type="scientific">Tenebrio molitor</name>
    <name type="common">Yellow mealworm beetle</name>
    <dbReference type="NCBI Taxonomy" id="7067"/>
    <lineage>
        <taxon>Eukaryota</taxon>
        <taxon>Metazoa</taxon>
        <taxon>Ecdysozoa</taxon>
        <taxon>Arthropoda</taxon>
        <taxon>Hexapoda</taxon>
        <taxon>Insecta</taxon>
        <taxon>Pterygota</taxon>
        <taxon>Neoptera</taxon>
        <taxon>Endopterygota</taxon>
        <taxon>Coleoptera</taxon>
        <taxon>Polyphaga</taxon>
        <taxon>Cucujiformia</taxon>
        <taxon>Tenebrionidae</taxon>
        <taxon>Tenebrio</taxon>
    </lineage>
</organism>
<evidence type="ECO:0000313" key="1">
    <source>
        <dbReference type="EMBL" id="KAH0814759.1"/>
    </source>
</evidence>
<dbReference type="EMBL" id="JABDTM020023959">
    <property type="protein sequence ID" value="KAH0814759.1"/>
    <property type="molecule type" value="Genomic_DNA"/>
</dbReference>
<accession>A0A8J6HHI1</accession>
<reference evidence="1" key="2">
    <citation type="submission" date="2021-08" db="EMBL/GenBank/DDBJ databases">
        <authorList>
            <person name="Eriksson T."/>
        </authorList>
    </citation>
    <scope>NUCLEOTIDE SEQUENCE</scope>
    <source>
        <strain evidence="1">Stoneville</strain>
        <tissue evidence="1">Whole head</tissue>
    </source>
</reference>
<keyword evidence="2" id="KW-1185">Reference proteome</keyword>
<name>A0A8J6HHI1_TENMO</name>
<protein>
    <submittedName>
        <fullName evidence="1">Uncharacterized protein</fullName>
    </submittedName>
</protein>
<dbReference type="Proteomes" id="UP000719412">
    <property type="component" value="Unassembled WGS sequence"/>
</dbReference>